<evidence type="ECO:0000259" key="2">
    <source>
        <dbReference type="Pfam" id="PF20150"/>
    </source>
</evidence>
<evidence type="ECO:0000313" key="3">
    <source>
        <dbReference type="EMBL" id="CAK7216798.1"/>
    </source>
</evidence>
<protein>
    <recommendedName>
        <fullName evidence="2">2EXR domain-containing protein</fullName>
    </recommendedName>
</protein>
<evidence type="ECO:0000313" key="4">
    <source>
        <dbReference type="Proteomes" id="UP001642405"/>
    </source>
</evidence>
<keyword evidence="4" id="KW-1185">Reference proteome</keyword>
<accession>A0ABP0BB16</accession>
<dbReference type="Pfam" id="PF20150">
    <property type="entry name" value="2EXR"/>
    <property type="match status" value="1"/>
</dbReference>
<dbReference type="EMBL" id="CAWUHB010000012">
    <property type="protein sequence ID" value="CAK7216798.1"/>
    <property type="molecule type" value="Genomic_DNA"/>
</dbReference>
<organism evidence="3 4">
    <name type="scientific">Sporothrix curviconia</name>
    <dbReference type="NCBI Taxonomy" id="1260050"/>
    <lineage>
        <taxon>Eukaryota</taxon>
        <taxon>Fungi</taxon>
        <taxon>Dikarya</taxon>
        <taxon>Ascomycota</taxon>
        <taxon>Pezizomycotina</taxon>
        <taxon>Sordariomycetes</taxon>
        <taxon>Sordariomycetidae</taxon>
        <taxon>Ophiostomatales</taxon>
        <taxon>Ophiostomataceae</taxon>
        <taxon>Sporothrix</taxon>
    </lineage>
</organism>
<evidence type="ECO:0000256" key="1">
    <source>
        <dbReference type="SAM" id="MobiDB-lite"/>
    </source>
</evidence>
<feature type="domain" description="2EXR" evidence="2">
    <location>
        <begin position="136"/>
        <end position="204"/>
    </location>
</feature>
<gene>
    <name evidence="3" type="ORF">SCUCBS95973_002928</name>
</gene>
<comment type="caution">
    <text evidence="3">The sequence shown here is derived from an EMBL/GenBank/DDBJ whole genome shotgun (WGS) entry which is preliminary data.</text>
</comment>
<reference evidence="3 4" key="1">
    <citation type="submission" date="2024-01" db="EMBL/GenBank/DDBJ databases">
        <authorList>
            <person name="Allen C."/>
            <person name="Tagirdzhanova G."/>
        </authorList>
    </citation>
    <scope>NUCLEOTIDE SEQUENCE [LARGE SCALE GENOMIC DNA]</scope>
</reference>
<dbReference type="InterPro" id="IPR045518">
    <property type="entry name" value="2EXR"/>
</dbReference>
<name>A0ABP0BB16_9PEZI</name>
<sequence>MAVETVQLLQGEEREKKEEPHQEPDQERWPPSPTIAERLMAADRRLAVFHDQALAVFMIAHSLAARFCQPLPTRDIEDIEDFSAAFVHKLTQIRQDGRRCQRWTAKLTEACALEQTLGRWSCRDDPGTDANTPSDFPQFPRLPPEIQGKIFATAAEPPQCPHYYAGFDLALGGNEPSAEFMVADRALWTVCKEARWQVRNEYRKAAQQLAGGDQSACVFGTRAAVQLHRGLGYLNETAVVLFQRMAALPFEQKVLMHYAQGRARAYLAVFKHVDAATLEHELRQFDPQWQEGEVPPTDEAMLQLRDQIIHEFLTVP</sequence>
<dbReference type="Proteomes" id="UP001642405">
    <property type="component" value="Unassembled WGS sequence"/>
</dbReference>
<feature type="compositionally biased region" description="Basic and acidic residues" evidence="1">
    <location>
        <begin position="11"/>
        <end position="28"/>
    </location>
</feature>
<feature type="region of interest" description="Disordered" evidence="1">
    <location>
        <begin position="1"/>
        <end position="32"/>
    </location>
</feature>
<proteinExistence type="predicted"/>